<dbReference type="GO" id="GO:0000785">
    <property type="term" value="C:chromatin"/>
    <property type="evidence" value="ECO:0007669"/>
    <property type="project" value="TreeGrafter"/>
</dbReference>
<dbReference type="GO" id="GO:0000796">
    <property type="term" value="C:condensin complex"/>
    <property type="evidence" value="ECO:0007669"/>
    <property type="project" value="TreeGrafter"/>
</dbReference>
<feature type="compositionally biased region" description="Polar residues" evidence="2">
    <location>
        <begin position="1357"/>
        <end position="1381"/>
    </location>
</feature>
<keyword evidence="4" id="KW-1185">Reference proteome</keyword>
<feature type="coiled-coil region" evidence="1">
    <location>
        <begin position="815"/>
        <end position="891"/>
    </location>
</feature>
<dbReference type="HOGENOM" id="CLU_004580_0_0_1"/>
<dbReference type="EMBL" id="CAFZ01000022">
    <property type="protein sequence ID" value="CCA67946.1"/>
    <property type="molecule type" value="Genomic_DNA"/>
</dbReference>
<dbReference type="PANTHER" id="PTHR43941">
    <property type="entry name" value="STRUCTURAL MAINTENANCE OF CHROMOSOMES PROTEIN 2"/>
    <property type="match status" value="1"/>
</dbReference>
<dbReference type="GO" id="GO:0003682">
    <property type="term" value="F:chromatin binding"/>
    <property type="evidence" value="ECO:0007669"/>
    <property type="project" value="TreeGrafter"/>
</dbReference>
<dbReference type="eggNOG" id="ENOG502SD6Y">
    <property type="taxonomic scope" value="Eukaryota"/>
</dbReference>
<feature type="compositionally biased region" description="Low complexity" evidence="2">
    <location>
        <begin position="1640"/>
        <end position="1658"/>
    </location>
</feature>
<feature type="compositionally biased region" description="Polar residues" evidence="2">
    <location>
        <begin position="1389"/>
        <end position="1405"/>
    </location>
</feature>
<feature type="compositionally biased region" description="Low complexity" evidence="2">
    <location>
        <begin position="1608"/>
        <end position="1632"/>
    </location>
</feature>
<proteinExistence type="predicted"/>
<dbReference type="OrthoDB" id="3182653at2759"/>
<gene>
    <name evidence="3" type="ORF">PIIN_01814</name>
</gene>
<evidence type="ECO:0000313" key="3">
    <source>
        <dbReference type="EMBL" id="CCA67946.1"/>
    </source>
</evidence>
<dbReference type="GO" id="GO:0000793">
    <property type="term" value="C:condensed chromosome"/>
    <property type="evidence" value="ECO:0007669"/>
    <property type="project" value="TreeGrafter"/>
</dbReference>
<feature type="compositionally biased region" description="Basic and acidic residues" evidence="2">
    <location>
        <begin position="1480"/>
        <end position="1490"/>
    </location>
</feature>
<feature type="coiled-coil region" evidence="1">
    <location>
        <begin position="188"/>
        <end position="504"/>
    </location>
</feature>
<reference evidence="3 4" key="1">
    <citation type="journal article" date="2011" name="PLoS Pathog.">
        <title>Endophytic Life Strategies Decoded by Genome and Transcriptome Analyses of the Mutualistic Root Symbiont Piriformospora indica.</title>
        <authorList>
            <person name="Zuccaro A."/>
            <person name="Lahrmann U."/>
            <person name="Guldener U."/>
            <person name="Langen G."/>
            <person name="Pfiffi S."/>
            <person name="Biedenkopf D."/>
            <person name="Wong P."/>
            <person name="Samans B."/>
            <person name="Grimm C."/>
            <person name="Basiewicz M."/>
            <person name="Murat C."/>
            <person name="Martin F."/>
            <person name="Kogel K.H."/>
        </authorList>
    </citation>
    <scope>NUCLEOTIDE SEQUENCE [LARGE SCALE GENOMIC DNA]</scope>
    <source>
        <strain evidence="3 4">DSM 11827</strain>
    </source>
</reference>
<feature type="region of interest" description="Disordered" evidence="2">
    <location>
        <begin position="1560"/>
        <end position="1691"/>
    </location>
</feature>
<comment type="caution">
    <text evidence="3">The sequence shown here is derived from an EMBL/GenBank/DDBJ whole genome shotgun (WGS) entry which is preliminary data.</text>
</comment>
<feature type="compositionally biased region" description="Low complexity" evidence="2">
    <location>
        <begin position="1423"/>
        <end position="1432"/>
    </location>
</feature>
<evidence type="ECO:0000256" key="2">
    <source>
        <dbReference type="SAM" id="MobiDB-lite"/>
    </source>
</evidence>
<dbReference type="PANTHER" id="PTHR43941:SF1">
    <property type="entry name" value="STRUCTURAL MAINTENANCE OF CHROMOSOMES PROTEIN 2"/>
    <property type="match status" value="1"/>
</dbReference>
<feature type="region of interest" description="Disordered" evidence="2">
    <location>
        <begin position="1447"/>
        <end position="1528"/>
    </location>
</feature>
<feature type="coiled-coil region" evidence="1">
    <location>
        <begin position="981"/>
        <end position="1318"/>
    </location>
</feature>
<evidence type="ECO:0000313" key="4">
    <source>
        <dbReference type="Proteomes" id="UP000007148"/>
    </source>
</evidence>
<dbReference type="InParanoid" id="G4T9A9"/>
<sequence length="1691" mass="189474">MSTYWPDDAVNNKKPRYSAETGTQLLVKKNLDLENTKNELFKLKERLDTITREREELANKLAEETTRSTSLEDQLFHRKEELAQEKLSRINLEAEVEAAHQKCKAVELEQRRLEEQLADLGSQQDSVASRNRIAALEKRVQALQLENARLASGPERPPSRTSAIPVATKSRRPRSSSEVRTTQLEDDLAARRAELVEEKAKVKKLEARVRKAEQDAIQLQNEKIADARKAKSRVEELGTALAEAKEEIELLKQAQPSVNQSDDVEIGALKRRQASLEDQLRSTVADKADLERRLARKTSQCQTLQEKLDEYMLPSANEEALRQEVASLKQELATIRRETNGGPNRRESLTQIRYDLQDRERQVAMLQEKLRRRESSTADLAAQEEKMMRLLNEKENVKDDLAKAKSQIRYLESQLSFKQQELKLAQAQVQEFEVALNKARSLNAQHQELYSQVVQSCTEAEKRADDVERELIELREEYANRSTLEEAQERNAQWARALDRVAELENRLAARNDGTSTPRASRASLPPVLSFADESEMDSVARLVVGLQRIREERDTLRGSVEFLNFELRAKETTYSQRLAAEQSRLLALLQRAEQDAVVLRGELSEMENRLKVQPPPTDPPNTVTKQARRTRLVATAAFVSLQRAHLLLESETEQSALASQQLEAGRAQLQSALDKVTELTSLLGVKDHSLEESNQRSLELSRDLRDKSLAIRDLEDKLRTLEQSREKLQNLFEEQTGTLKNLEREHNAQTMHLQRLEEAHQIAREELYEARVEADQLRNEHLHDMAREDPEAQAALQRHIEELDARIVRRNEQIGTHQNEIRRLDMNLRIAENAVDEMRSELEELRSQRVWLESDAETVREERNHAQKELEATRTELDALRADLEEQQALLRTSSFERQTEVATLVQIIASFRLRERLASQNTPTQPPPSNLDESSARDISQVVDPHLERNEELERLLHEATLRGDVLAQQLQRTTELAKQDVAERLSTLEEEVECLTAEVESLEQRLCESQQECIEEQRKLVEASEQNEVLLGKISQLENEVTAVTREHEEKMDSLLAQLAEADQSHEQLEHQRLALATELDDLQSKYSSAIASAIGMEKISAEVQQLEMEKAQLEERIESVTSQLEDQRAENSKSALQLQELEQVRSSLRSKQEELDAVRVAQRELSQTNFCLQGEKAAAQRRADENEILLARLEKDIAEAQKQACAFSQLQSELASLQQAHAKMEVELYEAQQAASAAASTTVRDAEASAKVIELEETITRLKEENEELERVLTIKTKEIDEYDDRHIEILKERKKLVTKIDSLTRKMRTMQRQLDSHAPGSMDSVPISESVASSLAAPPSYFAPSHLPTSSAPTLMQTPAQSHTPLEPVNSKSSVQLKAVPSAQLPSVPSSGSRRVTTPSVPHPIDTAVAASSPNTLSSSAPPVSATPSSALGFFPVSASAPAMQPAPSHTSTTGTPPPVALPSSQSSSTRKRRMPEDFDPKPEDSYPPMPVLSTTTPARLRKVLREGPLPRTGFTPSRSRKNSAVAAIDQELANAAAAAAASLKLTEALQDASNMQPKRAASRERAALLPQSSAKSEVSNASHRTGSSVVSDITNAPRPMRSLPSSMATTSLSSAKSSTTTSAPKLRTGWFNHSGKTSSASSGTGHTNTTTRRTTRVALDTSPKLGSGVMPRRLYVPPTFSKDLA</sequence>
<dbReference type="GO" id="GO:0007076">
    <property type="term" value="P:mitotic chromosome condensation"/>
    <property type="evidence" value="ECO:0007669"/>
    <property type="project" value="TreeGrafter"/>
</dbReference>
<feature type="coiled-coil region" evidence="1">
    <location>
        <begin position="705"/>
        <end position="781"/>
    </location>
</feature>
<protein>
    <submittedName>
        <fullName evidence="3">Uncharacterized protein</fullName>
    </submittedName>
</protein>
<feature type="compositionally biased region" description="Polar residues" evidence="2">
    <location>
        <begin position="1576"/>
        <end position="1600"/>
    </location>
</feature>
<feature type="region of interest" description="Disordered" evidence="2">
    <location>
        <begin position="1357"/>
        <end position="1432"/>
    </location>
</feature>
<evidence type="ECO:0000256" key="1">
    <source>
        <dbReference type="SAM" id="Coils"/>
    </source>
</evidence>
<feature type="compositionally biased region" description="Low complexity" evidence="2">
    <location>
        <begin position="1447"/>
        <end position="1460"/>
    </location>
</feature>
<dbReference type="Proteomes" id="UP000007148">
    <property type="component" value="Unassembled WGS sequence"/>
</dbReference>
<accession>G4T9A9</accession>
<dbReference type="STRING" id="1109443.G4T9A9"/>
<keyword evidence="1" id="KW-0175">Coiled coil</keyword>
<feature type="region of interest" description="Disordered" evidence="2">
    <location>
        <begin position="148"/>
        <end position="185"/>
    </location>
</feature>
<dbReference type="OMA" id="EIRRMQM"/>
<name>G4T9A9_SERID</name>
<feature type="coiled-coil region" evidence="1">
    <location>
        <begin position="576"/>
        <end position="610"/>
    </location>
</feature>
<organism evidence="3 4">
    <name type="scientific">Serendipita indica (strain DSM 11827)</name>
    <name type="common">Root endophyte fungus</name>
    <name type="synonym">Piriformospora indica</name>
    <dbReference type="NCBI Taxonomy" id="1109443"/>
    <lineage>
        <taxon>Eukaryota</taxon>
        <taxon>Fungi</taxon>
        <taxon>Dikarya</taxon>
        <taxon>Basidiomycota</taxon>
        <taxon>Agaricomycotina</taxon>
        <taxon>Agaricomycetes</taxon>
        <taxon>Sebacinales</taxon>
        <taxon>Serendipitaceae</taxon>
        <taxon>Serendipita</taxon>
    </lineage>
</organism>